<sequence>MLLMMSGRSLLAAAITVLLAGCATTPTESLPTEPPLPSTFADTASGMPPSEGWWTHFDDPRLNAVVGAAVSDNFSLVAARERLRQANAAARIAGADALPALDGSGDARVSREEGSNAESYSVGVVASYEVDLWGRIDATIESAELEAGATRADLQAAYISLTAETADTYYSLLLQRAIVDLLEQQRTTNQQVADLIRVRYRNGQAQLDEYLRQQRLTEASTADLLSARATLEEQRNQLAALLGRPAEALELPEGHEITQLPPIPAVGIPAEWLQRRPDLQAAWLRVRAADADTAAAIANQYPRLDLSASLETAATSPSNLFEDWVSSLATSLTVPLFRGGALRAEVERSQAARAVAFNEYAQNVVDAVAEVEIALSNARYDRNRLESLNRQLELAEAVVDRLRGRYLSGATEYLDVLSALTTLQDVQRQQLEARWALLLDRIALIRTIAGGWNTGESEASENS</sequence>
<protein>
    <submittedName>
        <fullName evidence="6">TolC family protein</fullName>
    </submittedName>
</protein>
<keyword evidence="5" id="KW-0175">Coiled coil</keyword>
<dbReference type="InterPro" id="IPR003423">
    <property type="entry name" value="OMP_efflux"/>
</dbReference>
<proteinExistence type="inferred from homology"/>
<evidence type="ECO:0000256" key="3">
    <source>
        <dbReference type="ARBA" id="ARBA00023237"/>
    </source>
</evidence>
<dbReference type="GO" id="GO:0009279">
    <property type="term" value="C:cell outer membrane"/>
    <property type="evidence" value="ECO:0007669"/>
    <property type="project" value="UniProtKB-SubCell"/>
</dbReference>
<dbReference type="Gene3D" id="1.20.1600.10">
    <property type="entry name" value="Outer membrane efflux proteins (OEP)"/>
    <property type="match status" value="1"/>
</dbReference>
<dbReference type="InterPro" id="IPR010131">
    <property type="entry name" value="MdtP/NodT-like"/>
</dbReference>
<dbReference type="EMBL" id="APLQ01000014">
    <property type="protein sequence ID" value="ENO13234.2"/>
    <property type="molecule type" value="Genomic_DNA"/>
</dbReference>
<keyword evidence="3" id="KW-0998">Cell outer membrane</keyword>
<keyword evidence="4" id="KW-0472">Membrane</keyword>
<dbReference type="PANTHER" id="PTHR30203:SF33">
    <property type="entry name" value="BLR4455 PROTEIN"/>
    <property type="match status" value="1"/>
</dbReference>
<dbReference type="Pfam" id="PF02321">
    <property type="entry name" value="OEP"/>
    <property type="match status" value="2"/>
</dbReference>
<dbReference type="AlphaFoldDB" id="N6VZE4"/>
<dbReference type="Proteomes" id="UP000013165">
    <property type="component" value="Unassembled WGS sequence"/>
</dbReference>
<dbReference type="GO" id="GO:0015562">
    <property type="term" value="F:efflux transmembrane transporter activity"/>
    <property type="evidence" value="ECO:0007669"/>
    <property type="project" value="InterPro"/>
</dbReference>
<evidence type="ECO:0000256" key="5">
    <source>
        <dbReference type="SAM" id="Coils"/>
    </source>
</evidence>
<keyword evidence="4" id="KW-0732">Signal</keyword>
<feature type="coiled-coil region" evidence="5">
    <location>
        <begin position="375"/>
        <end position="405"/>
    </location>
</feature>
<dbReference type="STRING" id="626887.J057_17600"/>
<dbReference type="HOGENOM" id="CLU_012817_13_1_6"/>
<dbReference type="eggNOG" id="COG1538">
    <property type="taxonomic scope" value="Bacteria"/>
</dbReference>
<evidence type="ECO:0000256" key="2">
    <source>
        <dbReference type="ARBA" id="ARBA00022452"/>
    </source>
</evidence>
<dbReference type="NCBIfam" id="TIGR01845">
    <property type="entry name" value="outer_NodT"/>
    <property type="match status" value="1"/>
</dbReference>
<keyword evidence="4" id="KW-0449">Lipoprotein</keyword>
<evidence type="ECO:0000256" key="1">
    <source>
        <dbReference type="ARBA" id="ARBA00007613"/>
    </source>
</evidence>
<comment type="caution">
    <text evidence="6">The sequence shown here is derived from an EMBL/GenBank/DDBJ whole genome shotgun (WGS) entry which is preliminary data.</text>
</comment>
<dbReference type="Gene3D" id="2.20.200.10">
    <property type="entry name" value="Outer membrane efflux proteins (OEP)"/>
    <property type="match status" value="1"/>
</dbReference>
<keyword evidence="4" id="KW-0564">Palmitate</keyword>
<comment type="subcellular location">
    <subcellularLocation>
        <location evidence="4">Cell outer membrane</location>
        <topology evidence="4">Lipid-anchor</topology>
    </subcellularLocation>
</comment>
<evidence type="ECO:0000313" key="6">
    <source>
        <dbReference type="EMBL" id="ENO13234.2"/>
    </source>
</evidence>
<dbReference type="OrthoDB" id="9770517at2"/>
<accession>N6VZE4</accession>
<keyword evidence="2 4" id="KW-1134">Transmembrane beta strand</keyword>
<dbReference type="PATRIC" id="fig|626887.3.peg.3517"/>
<keyword evidence="7" id="KW-1185">Reference proteome</keyword>
<keyword evidence="4" id="KW-0812">Transmembrane</keyword>
<feature type="chain" id="PRO_5016483274" evidence="4">
    <location>
        <begin position="21"/>
        <end position="463"/>
    </location>
</feature>
<reference evidence="6 7" key="1">
    <citation type="journal article" date="2013" name="Genome Announc.">
        <title>Genome Sequence of the Polycyclic Aromatic Hydrocarbon-Degrading Bacterium Strain Marinobacter nanhaiticus D15-8WT.</title>
        <authorList>
            <person name="Cui Z."/>
            <person name="Gao W."/>
            <person name="Li Q."/>
            <person name="Xu G."/>
            <person name="Zheng L."/>
        </authorList>
    </citation>
    <scope>NUCLEOTIDE SEQUENCE [LARGE SCALE GENOMIC DNA]</scope>
    <source>
        <strain evidence="6 7">D15-8W</strain>
    </source>
</reference>
<gene>
    <name evidence="6" type="ORF">J057_17600</name>
</gene>
<comment type="similarity">
    <text evidence="1 4">Belongs to the outer membrane factor (OMF) (TC 1.B.17) family.</text>
</comment>
<feature type="signal peptide" evidence="4">
    <location>
        <begin position="1"/>
        <end position="20"/>
    </location>
</feature>
<dbReference type="SUPFAM" id="SSF56954">
    <property type="entry name" value="Outer membrane efflux proteins (OEP)"/>
    <property type="match status" value="1"/>
</dbReference>
<organism evidence="6 7">
    <name type="scientific">Marinobacter nanhaiticus D15-8W</name>
    <dbReference type="NCBI Taxonomy" id="626887"/>
    <lineage>
        <taxon>Bacteria</taxon>
        <taxon>Pseudomonadati</taxon>
        <taxon>Pseudomonadota</taxon>
        <taxon>Gammaproteobacteria</taxon>
        <taxon>Pseudomonadales</taxon>
        <taxon>Marinobacteraceae</taxon>
        <taxon>Marinobacter</taxon>
    </lineage>
</organism>
<dbReference type="PANTHER" id="PTHR30203">
    <property type="entry name" value="OUTER MEMBRANE CATION EFFLUX PROTEIN"/>
    <property type="match status" value="1"/>
</dbReference>
<evidence type="ECO:0000256" key="4">
    <source>
        <dbReference type="RuleBase" id="RU362097"/>
    </source>
</evidence>
<name>N6VZE4_9GAMM</name>
<evidence type="ECO:0000313" key="7">
    <source>
        <dbReference type="Proteomes" id="UP000013165"/>
    </source>
</evidence>